<organism evidence="1 2">
    <name type="scientific">Plasmodium vivax</name>
    <name type="common">malaria parasite P. vivax</name>
    <dbReference type="NCBI Taxonomy" id="5855"/>
    <lineage>
        <taxon>Eukaryota</taxon>
        <taxon>Sar</taxon>
        <taxon>Alveolata</taxon>
        <taxon>Apicomplexa</taxon>
        <taxon>Aconoidasida</taxon>
        <taxon>Haemosporida</taxon>
        <taxon>Plasmodiidae</taxon>
        <taxon>Plasmodium</taxon>
        <taxon>Plasmodium (Plasmodium)</taxon>
    </lineage>
</organism>
<dbReference type="Pfam" id="PF05795">
    <property type="entry name" value="Plasmodium_Vir"/>
    <property type="match status" value="2"/>
</dbReference>
<dbReference type="AlphaFoldDB" id="A0A1G4EDB9"/>
<dbReference type="VEuPathDB" id="PlasmoDB:PVW1_120011500"/>
<proteinExistence type="predicted"/>
<dbReference type="VEuPathDB" id="PlasmoDB:PVP01_0009100"/>
<name>A0A1G4EDB9_PLAVI</name>
<sequence length="310" mass="35876">MSKPNDCSKSFPSEEFYDKLNEDLGYTIFYDFYCKDISSILKPDRRNIELCYKVVKYLIDNSHDNEEKLACNNCNLLNYWVFDQIKRINGEDTKKINVAYGYIKHILSMMMKIYYKSNKSQCIFDIQIPYYQNWEARKEFYEYCLDYEEIKAKKDLTDTECEKYRDYPKTKKHLLANLEQIIADNKLKKCPNSDAETGGCDPKVLLAELLQKKNIPETKNDLPDDSSKLFLGLSKKNTASAASVAGVSLLGLTLFKLTPLGTWMNRGKQGTNHVINNLGENNTNELFPNGLQPPNMEYDDVAYYLPYNSA</sequence>
<dbReference type="InterPro" id="IPR008780">
    <property type="entry name" value="Plasmodium_Vir"/>
</dbReference>
<dbReference type="VEuPathDB" id="PlasmoDB:PVPAM_000016900"/>
<dbReference type="Proteomes" id="UP000196402">
    <property type="component" value="Unassembled WGS sequence"/>
</dbReference>
<accession>A0A1G4EDB9</accession>
<gene>
    <name evidence="1" type="ORF">PVT01_000078200</name>
</gene>
<evidence type="ECO:0000313" key="2">
    <source>
        <dbReference type="Proteomes" id="UP000196402"/>
    </source>
</evidence>
<evidence type="ECO:0000313" key="1">
    <source>
        <dbReference type="EMBL" id="SCA60194.1"/>
    </source>
</evidence>
<reference evidence="1 2" key="1">
    <citation type="submission" date="2016-07" db="EMBL/GenBank/DDBJ databases">
        <authorList>
            <consortium name="Pathogen Informatics"/>
        </authorList>
    </citation>
    <scope>NUCLEOTIDE SEQUENCE [LARGE SCALE GENOMIC DNA]</scope>
</reference>
<dbReference type="EMBL" id="FLYH01000239">
    <property type="protein sequence ID" value="SCA60194.1"/>
    <property type="molecule type" value="Genomic_DNA"/>
</dbReference>
<protein>
    <submittedName>
        <fullName evidence="1">VIR protein</fullName>
    </submittedName>
</protein>